<feature type="domain" description="HTH hxlR-type" evidence="4">
    <location>
        <begin position="20"/>
        <end position="119"/>
    </location>
</feature>
<reference evidence="6" key="1">
    <citation type="journal article" date="2019" name="Int. J. Syst. Evol. Microbiol.">
        <title>The Global Catalogue of Microorganisms (GCM) 10K type strain sequencing project: providing services to taxonomists for standard genome sequencing and annotation.</title>
        <authorList>
            <consortium name="The Broad Institute Genomics Platform"/>
            <consortium name="The Broad Institute Genome Sequencing Center for Infectious Disease"/>
            <person name="Wu L."/>
            <person name="Ma J."/>
        </authorList>
    </citation>
    <scope>NUCLEOTIDE SEQUENCE [LARGE SCALE GENOMIC DNA]</scope>
    <source>
        <strain evidence="6">CGMCC 4.7275</strain>
    </source>
</reference>
<dbReference type="SUPFAM" id="SSF46785">
    <property type="entry name" value="Winged helix' DNA-binding domain"/>
    <property type="match status" value="1"/>
</dbReference>
<proteinExistence type="predicted"/>
<comment type="caution">
    <text evidence="5">The sequence shown here is derived from an EMBL/GenBank/DDBJ whole genome shotgun (WGS) entry which is preliminary data.</text>
</comment>
<evidence type="ECO:0000256" key="1">
    <source>
        <dbReference type="ARBA" id="ARBA00023015"/>
    </source>
</evidence>
<dbReference type="InterPro" id="IPR002577">
    <property type="entry name" value="HTH_HxlR"/>
</dbReference>
<dbReference type="InterPro" id="IPR036388">
    <property type="entry name" value="WH-like_DNA-bd_sf"/>
</dbReference>
<keyword evidence="3" id="KW-0804">Transcription</keyword>
<evidence type="ECO:0000256" key="3">
    <source>
        <dbReference type="ARBA" id="ARBA00023163"/>
    </source>
</evidence>
<sequence length="171" mass="18799">MSVSLEGALADRGRWRIDNCSIAMAMEVLGARSTMLVLREALYGTRRFDDFVRRTHSTDAIVASRLKRLTELGILAKQPYREAGKRTRSEYCLTAMGRDLLPVVFGLMQWGSRHLQPEGKGPLTLVERTTGEPVVIEARSGDGRSLGMDELALVANFPIDVASSDDDGSSI</sequence>
<keyword evidence="2" id="KW-0238">DNA-binding</keyword>
<dbReference type="PANTHER" id="PTHR33204:SF18">
    <property type="entry name" value="TRANSCRIPTIONAL REGULATORY PROTEIN"/>
    <property type="match status" value="1"/>
</dbReference>
<accession>A0ABQ2EQ77</accession>
<evidence type="ECO:0000313" key="6">
    <source>
        <dbReference type="Proteomes" id="UP000660265"/>
    </source>
</evidence>
<evidence type="ECO:0000313" key="5">
    <source>
        <dbReference type="EMBL" id="GGK16972.1"/>
    </source>
</evidence>
<keyword evidence="6" id="KW-1185">Reference proteome</keyword>
<gene>
    <name evidence="5" type="ORF">GCM10011583_56160</name>
</gene>
<dbReference type="RefSeq" id="WP_189110339.1">
    <property type="nucleotide sequence ID" value="NZ_BMMV01000021.1"/>
</dbReference>
<keyword evidence="1" id="KW-0805">Transcription regulation</keyword>
<dbReference type="InterPro" id="IPR036390">
    <property type="entry name" value="WH_DNA-bd_sf"/>
</dbReference>
<name>A0ABQ2EQ77_9ACTN</name>
<dbReference type="Proteomes" id="UP000660265">
    <property type="component" value="Unassembled WGS sequence"/>
</dbReference>
<organism evidence="5 6">
    <name type="scientific">Streptomyces camponoticapitis</name>
    <dbReference type="NCBI Taxonomy" id="1616125"/>
    <lineage>
        <taxon>Bacteria</taxon>
        <taxon>Bacillati</taxon>
        <taxon>Actinomycetota</taxon>
        <taxon>Actinomycetes</taxon>
        <taxon>Kitasatosporales</taxon>
        <taxon>Streptomycetaceae</taxon>
        <taxon>Streptomyces</taxon>
    </lineage>
</organism>
<dbReference type="EMBL" id="BMMV01000021">
    <property type="protein sequence ID" value="GGK16972.1"/>
    <property type="molecule type" value="Genomic_DNA"/>
</dbReference>
<dbReference type="Gene3D" id="1.10.10.10">
    <property type="entry name" value="Winged helix-like DNA-binding domain superfamily/Winged helix DNA-binding domain"/>
    <property type="match status" value="1"/>
</dbReference>
<dbReference type="PROSITE" id="PS51118">
    <property type="entry name" value="HTH_HXLR"/>
    <property type="match status" value="1"/>
</dbReference>
<dbReference type="Pfam" id="PF01638">
    <property type="entry name" value="HxlR"/>
    <property type="match status" value="1"/>
</dbReference>
<evidence type="ECO:0000259" key="4">
    <source>
        <dbReference type="PROSITE" id="PS51118"/>
    </source>
</evidence>
<evidence type="ECO:0000256" key="2">
    <source>
        <dbReference type="ARBA" id="ARBA00023125"/>
    </source>
</evidence>
<dbReference type="PANTHER" id="PTHR33204">
    <property type="entry name" value="TRANSCRIPTIONAL REGULATOR, MARR FAMILY"/>
    <property type="match status" value="1"/>
</dbReference>
<protein>
    <submittedName>
        <fullName evidence="5">Transcriptional regulator family protein</fullName>
    </submittedName>
</protein>